<accession>A0ABW1ZZP5</accession>
<organism evidence="1 2">
    <name type="scientific">Marinobacterium aestuariivivens</name>
    <dbReference type="NCBI Taxonomy" id="1698799"/>
    <lineage>
        <taxon>Bacteria</taxon>
        <taxon>Pseudomonadati</taxon>
        <taxon>Pseudomonadota</taxon>
        <taxon>Gammaproteobacteria</taxon>
        <taxon>Oceanospirillales</taxon>
        <taxon>Oceanospirillaceae</taxon>
        <taxon>Marinobacterium</taxon>
    </lineage>
</organism>
<proteinExistence type="predicted"/>
<dbReference type="InterPro" id="IPR010272">
    <property type="entry name" value="T6SS_TssF"/>
</dbReference>
<sequence length="99" mass="11090">MLPGRSCRQAEAIRAVSYEQQVAALNVCGANIFATGTEITLTLDAERLGNQQALFGEVLNAFYQQFCSYDRFMRLHVRRFGDDSKLRSFAPVHGSQLCL</sequence>
<reference evidence="2" key="1">
    <citation type="journal article" date="2019" name="Int. J. Syst. Evol. Microbiol.">
        <title>The Global Catalogue of Microorganisms (GCM) 10K type strain sequencing project: providing services to taxonomists for standard genome sequencing and annotation.</title>
        <authorList>
            <consortium name="The Broad Institute Genomics Platform"/>
            <consortium name="The Broad Institute Genome Sequencing Center for Infectious Disease"/>
            <person name="Wu L."/>
            <person name="Ma J."/>
        </authorList>
    </citation>
    <scope>NUCLEOTIDE SEQUENCE [LARGE SCALE GENOMIC DNA]</scope>
    <source>
        <strain evidence="2">NBRC 111756</strain>
    </source>
</reference>
<dbReference type="EMBL" id="JBHSWE010000001">
    <property type="protein sequence ID" value="MFC6670680.1"/>
    <property type="molecule type" value="Genomic_DNA"/>
</dbReference>
<evidence type="ECO:0000313" key="2">
    <source>
        <dbReference type="Proteomes" id="UP001596422"/>
    </source>
</evidence>
<gene>
    <name evidence="1" type="ORF">ACFQDL_11765</name>
</gene>
<name>A0ABW1ZZP5_9GAMM</name>
<dbReference type="RefSeq" id="WP_379909182.1">
    <property type="nucleotide sequence ID" value="NZ_JBHSWE010000001.1"/>
</dbReference>
<evidence type="ECO:0000313" key="1">
    <source>
        <dbReference type="EMBL" id="MFC6670680.1"/>
    </source>
</evidence>
<dbReference type="Proteomes" id="UP001596422">
    <property type="component" value="Unassembled WGS sequence"/>
</dbReference>
<comment type="caution">
    <text evidence="1">The sequence shown here is derived from an EMBL/GenBank/DDBJ whole genome shotgun (WGS) entry which is preliminary data.</text>
</comment>
<dbReference type="Pfam" id="PF05947">
    <property type="entry name" value="T6SS_TssF"/>
    <property type="match status" value="1"/>
</dbReference>
<keyword evidence="2" id="KW-1185">Reference proteome</keyword>
<protein>
    <submittedName>
        <fullName evidence="1">Type VI secretion system baseplate subunit TssF</fullName>
    </submittedName>
</protein>